<feature type="transmembrane region" description="Helical" evidence="1">
    <location>
        <begin position="20"/>
        <end position="39"/>
    </location>
</feature>
<accession>A0ABW2TNU5</accession>
<protein>
    <submittedName>
        <fullName evidence="3">DUF2231 domain-containing protein</fullName>
    </submittedName>
</protein>
<keyword evidence="1" id="KW-0472">Membrane</keyword>
<feature type="domain" description="DUF2231" evidence="2">
    <location>
        <begin position="2"/>
        <end position="52"/>
    </location>
</feature>
<evidence type="ECO:0000313" key="4">
    <source>
        <dbReference type="Proteomes" id="UP001596512"/>
    </source>
</evidence>
<name>A0ABW2TNU5_9PSEU</name>
<keyword evidence="1" id="KW-1133">Transmembrane helix</keyword>
<reference evidence="4" key="1">
    <citation type="journal article" date="2019" name="Int. J. Syst. Evol. Microbiol.">
        <title>The Global Catalogue of Microorganisms (GCM) 10K type strain sequencing project: providing services to taxonomists for standard genome sequencing and annotation.</title>
        <authorList>
            <consortium name="The Broad Institute Genomics Platform"/>
            <consortium name="The Broad Institute Genome Sequencing Center for Infectious Disease"/>
            <person name="Wu L."/>
            <person name="Ma J."/>
        </authorList>
    </citation>
    <scope>NUCLEOTIDE SEQUENCE [LARGE SCALE GENOMIC DNA]</scope>
    <source>
        <strain evidence="4">JCM 17695</strain>
    </source>
</reference>
<dbReference type="InterPro" id="IPR019251">
    <property type="entry name" value="DUF2231_TM"/>
</dbReference>
<evidence type="ECO:0000313" key="3">
    <source>
        <dbReference type="EMBL" id="MFC7615071.1"/>
    </source>
</evidence>
<dbReference type="Pfam" id="PF09990">
    <property type="entry name" value="DUF2231"/>
    <property type="match status" value="1"/>
</dbReference>
<dbReference type="EMBL" id="JBHTEY010000004">
    <property type="protein sequence ID" value="MFC7615071.1"/>
    <property type="molecule type" value="Genomic_DNA"/>
</dbReference>
<organism evidence="3 4">
    <name type="scientific">Actinokineospora soli</name>
    <dbReference type="NCBI Taxonomy" id="1048753"/>
    <lineage>
        <taxon>Bacteria</taxon>
        <taxon>Bacillati</taxon>
        <taxon>Actinomycetota</taxon>
        <taxon>Actinomycetes</taxon>
        <taxon>Pseudonocardiales</taxon>
        <taxon>Pseudonocardiaceae</taxon>
        <taxon>Actinokineospora</taxon>
    </lineage>
</organism>
<proteinExistence type="predicted"/>
<keyword evidence="1" id="KW-0812">Transmembrane</keyword>
<evidence type="ECO:0000259" key="2">
    <source>
        <dbReference type="Pfam" id="PF09990"/>
    </source>
</evidence>
<gene>
    <name evidence="3" type="ORF">ACFQV2_17670</name>
</gene>
<comment type="caution">
    <text evidence="3">The sequence shown here is derived from an EMBL/GenBank/DDBJ whole genome shotgun (WGS) entry which is preliminary data.</text>
</comment>
<sequence>MLFAGSWLLRLDAGAWEPSVWALVLSFTGFALSGLTAWLGGELVERLGVGVDDGANVDAPSSLSQRHVTRPA</sequence>
<evidence type="ECO:0000256" key="1">
    <source>
        <dbReference type="SAM" id="Phobius"/>
    </source>
</evidence>
<keyword evidence="4" id="KW-1185">Reference proteome</keyword>
<dbReference type="Proteomes" id="UP001596512">
    <property type="component" value="Unassembled WGS sequence"/>
</dbReference>